<proteinExistence type="predicted"/>
<dbReference type="EMBL" id="FLUV01000083">
    <property type="protein sequence ID" value="SBW17399.1"/>
    <property type="molecule type" value="Genomic_DNA"/>
</dbReference>
<protein>
    <recommendedName>
        <fullName evidence="3">Secreted protein</fullName>
    </recommendedName>
</protein>
<dbReference type="Proteomes" id="UP000199013">
    <property type="component" value="Unassembled WGS sequence"/>
</dbReference>
<keyword evidence="2" id="KW-1185">Reference proteome</keyword>
<accession>A0A1C3NT33</accession>
<gene>
    <name evidence="1" type="ORF">FDG2_0202</name>
</gene>
<evidence type="ECO:0000313" key="2">
    <source>
        <dbReference type="Proteomes" id="UP000199013"/>
    </source>
</evidence>
<sequence length="103" mass="11243">MHTDGGDPGGRVTFQPDGDVVNLCDIEADGWAVYLKVTDLTAGKEKYHYTIGGVGRCQTFRASLGGPYDLAEGHVIRFTICLDKDGRDPAYCDTSDWANANWN</sequence>
<name>A0A1C3NT33_9ACTN</name>
<evidence type="ECO:0000313" key="1">
    <source>
        <dbReference type="EMBL" id="SBW17399.1"/>
    </source>
</evidence>
<organism evidence="1 2">
    <name type="scientific">Candidatus Protofrankia californiensis</name>
    <dbReference type="NCBI Taxonomy" id="1839754"/>
    <lineage>
        <taxon>Bacteria</taxon>
        <taxon>Bacillati</taxon>
        <taxon>Actinomycetota</taxon>
        <taxon>Actinomycetes</taxon>
        <taxon>Frankiales</taxon>
        <taxon>Frankiaceae</taxon>
        <taxon>Protofrankia</taxon>
    </lineage>
</organism>
<dbReference type="AlphaFoldDB" id="A0A1C3NT33"/>
<evidence type="ECO:0008006" key="3">
    <source>
        <dbReference type="Google" id="ProtNLM"/>
    </source>
</evidence>
<reference evidence="2" key="1">
    <citation type="submission" date="2016-02" db="EMBL/GenBank/DDBJ databases">
        <authorList>
            <person name="Wibberg D."/>
        </authorList>
    </citation>
    <scope>NUCLEOTIDE SEQUENCE [LARGE SCALE GENOMIC DNA]</scope>
</reference>